<dbReference type="SUPFAM" id="SSF57845">
    <property type="entry name" value="B-box zinc-binding domain"/>
    <property type="match status" value="1"/>
</dbReference>
<keyword evidence="1" id="KW-0479">Metal-binding</keyword>
<evidence type="ECO:0000313" key="4">
    <source>
        <dbReference type="Proteomes" id="UP000596742"/>
    </source>
</evidence>
<reference evidence="3" key="1">
    <citation type="submission" date="2018-11" db="EMBL/GenBank/DDBJ databases">
        <authorList>
            <person name="Alioto T."/>
            <person name="Alioto T."/>
        </authorList>
    </citation>
    <scope>NUCLEOTIDE SEQUENCE</scope>
</reference>
<dbReference type="Proteomes" id="UP000596742">
    <property type="component" value="Unassembled WGS sequence"/>
</dbReference>
<accession>A0A8B6CYY7</accession>
<dbReference type="CDD" id="cd19757">
    <property type="entry name" value="Bbox1"/>
    <property type="match status" value="1"/>
</dbReference>
<dbReference type="EMBL" id="UYJE01002614">
    <property type="protein sequence ID" value="VDI12285.1"/>
    <property type="molecule type" value="Genomic_DNA"/>
</dbReference>
<dbReference type="InterPro" id="IPR047153">
    <property type="entry name" value="TRIM45/56/19-like"/>
</dbReference>
<dbReference type="Gene3D" id="2.120.10.30">
    <property type="entry name" value="TolB, C-terminal domain"/>
    <property type="match status" value="1"/>
</dbReference>
<dbReference type="SUPFAM" id="SSF101898">
    <property type="entry name" value="NHL repeat"/>
    <property type="match status" value="1"/>
</dbReference>
<dbReference type="PANTHER" id="PTHR25462:SF291">
    <property type="entry name" value="E3 UBIQUITIN-PROTEIN LIGASE TRIM45"/>
    <property type="match status" value="1"/>
</dbReference>
<sequence length="557" mass="62784">MASSKYIWKEQTPINCQLCETEKVIKWKCIQCSLLMCNNCCDKIHPKFRNAKEHKIIDIKDLGAHQEELDFTNINCEAHSRQSSCLFCRACDILVCPTCVSKVHKKHDLIEIWEAYQLKMEKLKEGQSEIQKDKKNIVMKKDFLDKLIDAENAKHSKVRQDIFIHGKALHRAVDQHIEKLVTDLDWAKKNNIQSIEQDLNDINSIINEVDYKNGEIEDFINTTDTTKFFQEMKRIEKSMEAQTPITKVGYLSVPIFNPGEITQSNVGVLQSEEKLSAELGVAIVINETHQTNLSCVESLCSDPDTTLWIGSRIDEVIQKLKPTENKLNIMYSIAIVYCIAVTQSNNLLISTGESKLKQYSSNTGTITDTVYNVSPFISTVVHITSDNKVLVGGGNKYRKVVILMNQNGDHERVYEHDQHKQPIFTLPYRITSARNGNIHVVDQVSDGRNRVVVLGQGGDIVNIYTGDKEINKDEPFIPTGITTTPKDNVIVADPSTDTLHILNNAGLLMTCYKTSDINIIFPYSLSFSQTGQLYIGCGTPKSSTIKAKIYEVTISGC</sequence>
<protein>
    <recommendedName>
        <fullName evidence="2">B box-type domain-containing protein</fullName>
    </recommendedName>
</protein>
<organism evidence="3 4">
    <name type="scientific">Mytilus galloprovincialis</name>
    <name type="common">Mediterranean mussel</name>
    <dbReference type="NCBI Taxonomy" id="29158"/>
    <lineage>
        <taxon>Eukaryota</taxon>
        <taxon>Metazoa</taxon>
        <taxon>Spiralia</taxon>
        <taxon>Lophotrochozoa</taxon>
        <taxon>Mollusca</taxon>
        <taxon>Bivalvia</taxon>
        <taxon>Autobranchia</taxon>
        <taxon>Pteriomorphia</taxon>
        <taxon>Mytilida</taxon>
        <taxon>Mytiloidea</taxon>
        <taxon>Mytilidae</taxon>
        <taxon>Mytilinae</taxon>
        <taxon>Mytilus</taxon>
    </lineage>
</organism>
<dbReference type="Gene3D" id="3.30.160.60">
    <property type="entry name" value="Classic Zinc Finger"/>
    <property type="match status" value="1"/>
</dbReference>
<dbReference type="Gene3D" id="4.10.830.40">
    <property type="match status" value="1"/>
</dbReference>
<keyword evidence="1" id="KW-0863">Zinc-finger</keyword>
<dbReference type="PROSITE" id="PS50119">
    <property type="entry name" value="ZF_BBOX"/>
    <property type="match status" value="1"/>
</dbReference>
<dbReference type="GO" id="GO:0061630">
    <property type="term" value="F:ubiquitin protein ligase activity"/>
    <property type="evidence" value="ECO:0007669"/>
    <property type="project" value="TreeGrafter"/>
</dbReference>
<evidence type="ECO:0000259" key="2">
    <source>
        <dbReference type="PROSITE" id="PS50119"/>
    </source>
</evidence>
<dbReference type="AlphaFoldDB" id="A0A8B6CYY7"/>
<keyword evidence="4" id="KW-1185">Reference proteome</keyword>
<dbReference type="PANTHER" id="PTHR25462">
    <property type="entry name" value="BONUS, ISOFORM C-RELATED"/>
    <property type="match status" value="1"/>
</dbReference>
<comment type="caution">
    <text evidence="3">The sequence shown here is derived from an EMBL/GenBank/DDBJ whole genome shotgun (WGS) entry which is preliminary data.</text>
</comment>
<gene>
    <name evidence="3" type="ORF">MGAL_10B048074</name>
</gene>
<evidence type="ECO:0000313" key="3">
    <source>
        <dbReference type="EMBL" id="VDI12285.1"/>
    </source>
</evidence>
<evidence type="ECO:0000256" key="1">
    <source>
        <dbReference type="PROSITE-ProRule" id="PRU00024"/>
    </source>
</evidence>
<dbReference type="InterPro" id="IPR000315">
    <property type="entry name" value="Znf_B-box"/>
</dbReference>
<dbReference type="OrthoDB" id="10417981at2759"/>
<feature type="domain" description="B box-type" evidence="2">
    <location>
        <begin position="71"/>
        <end position="112"/>
    </location>
</feature>
<dbReference type="Pfam" id="PF00643">
    <property type="entry name" value="zf-B_box"/>
    <property type="match status" value="1"/>
</dbReference>
<dbReference type="InterPro" id="IPR011042">
    <property type="entry name" value="6-blade_b-propeller_TolB-like"/>
</dbReference>
<proteinExistence type="predicted"/>
<name>A0A8B6CYY7_MYTGA</name>
<keyword evidence="1" id="KW-0862">Zinc</keyword>
<dbReference type="GO" id="GO:0008270">
    <property type="term" value="F:zinc ion binding"/>
    <property type="evidence" value="ECO:0007669"/>
    <property type="project" value="UniProtKB-KW"/>
</dbReference>